<evidence type="ECO:0000259" key="4">
    <source>
        <dbReference type="PROSITE" id="PS51387"/>
    </source>
</evidence>
<dbReference type="Proteomes" id="UP000707138">
    <property type="component" value="Unassembled WGS sequence"/>
</dbReference>
<dbReference type="Gene3D" id="3.30.465.10">
    <property type="match status" value="1"/>
</dbReference>
<feature type="domain" description="FAD-binding PCMH-type" evidence="4">
    <location>
        <begin position="1"/>
        <end position="163"/>
    </location>
</feature>
<evidence type="ECO:0000313" key="6">
    <source>
        <dbReference type="Proteomes" id="UP000707138"/>
    </source>
</evidence>
<dbReference type="EMBL" id="JACJLA010000004">
    <property type="protein sequence ID" value="MBM6912345.1"/>
    <property type="molecule type" value="Genomic_DNA"/>
</dbReference>
<dbReference type="InterPro" id="IPR016166">
    <property type="entry name" value="FAD-bd_PCMH"/>
</dbReference>
<dbReference type="SMART" id="SM01092">
    <property type="entry name" value="CO_deh_flav_C"/>
    <property type="match status" value="1"/>
</dbReference>
<dbReference type="InterPro" id="IPR036318">
    <property type="entry name" value="FAD-bd_PCMH-like_sf"/>
</dbReference>
<sequence>MLTCVRMLQPTTLDEAYELITTRHKTAPLLAGGCWLRLGKRQWPAVIDLTELELEYIVKDGDEYAIGAMTTQRDVETYEAFQHLGGGILPQALSPILGVQFRNMATIGGSVAGRFGFSDIIPALLALKADVVLYKAGRMSLEDYLTYDKRDILIEVRIKCEQPAVALMALRKSASDFPYLVGAMRHDAVGYSIYVGGRPGVAVKAKRASSILTAGRENAVAEAGEAAAAEMFFESNSHTSASYRQAMTKVLIERLWYTVTTAGDNAGEVPAWK</sequence>
<reference evidence="5 6" key="1">
    <citation type="journal article" date="2021" name="Sci. Rep.">
        <title>The distribution of antibiotic resistance genes in chicken gut microbiota commensals.</title>
        <authorList>
            <person name="Juricova H."/>
            <person name="Matiasovicova J."/>
            <person name="Kubasova T."/>
            <person name="Cejkova D."/>
            <person name="Rychlik I."/>
        </authorList>
    </citation>
    <scope>NUCLEOTIDE SEQUENCE [LARGE SCALE GENOMIC DNA]</scope>
    <source>
        <strain evidence="5 6">An537</strain>
    </source>
</reference>
<dbReference type="PROSITE" id="PS51387">
    <property type="entry name" value="FAD_PCMH"/>
    <property type="match status" value="1"/>
</dbReference>
<gene>
    <name evidence="5" type="ORF">H6A01_03230</name>
</gene>
<evidence type="ECO:0000313" key="5">
    <source>
        <dbReference type="EMBL" id="MBM6912345.1"/>
    </source>
</evidence>
<name>A0ABS2GF40_9FIRM</name>
<evidence type="ECO:0000256" key="1">
    <source>
        <dbReference type="ARBA" id="ARBA00022630"/>
    </source>
</evidence>
<dbReference type="PANTHER" id="PTHR42659">
    <property type="entry name" value="XANTHINE DEHYDROGENASE SUBUNIT C-RELATED"/>
    <property type="match status" value="1"/>
</dbReference>
<dbReference type="InterPro" id="IPR002346">
    <property type="entry name" value="Mopterin_DH_FAD-bd"/>
</dbReference>
<comment type="caution">
    <text evidence="5">The sequence shown here is derived from an EMBL/GenBank/DDBJ whole genome shotgun (WGS) entry which is preliminary data.</text>
</comment>
<keyword evidence="3" id="KW-0560">Oxidoreductase</keyword>
<dbReference type="InterPro" id="IPR051312">
    <property type="entry name" value="Diverse_Substr_Oxidored"/>
</dbReference>
<organism evidence="5 6">
    <name type="scientific">Veillonella magna</name>
    <dbReference type="NCBI Taxonomy" id="464322"/>
    <lineage>
        <taxon>Bacteria</taxon>
        <taxon>Bacillati</taxon>
        <taxon>Bacillota</taxon>
        <taxon>Negativicutes</taxon>
        <taxon>Veillonellales</taxon>
        <taxon>Veillonellaceae</taxon>
        <taxon>Veillonella</taxon>
    </lineage>
</organism>
<dbReference type="Pfam" id="PF03450">
    <property type="entry name" value="CO_deh_flav_C"/>
    <property type="match status" value="1"/>
</dbReference>
<dbReference type="SUPFAM" id="SSF56176">
    <property type="entry name" value="FAD-binding/transporter-associated domain-like"/>
    <property type="match status" value="1"/>
</dbReference>
<dbReference type="Gene3D" id="3.30.390.50">
    <property type="entry name" value="CO dehydrogenase flavoprotein, C-terminal domain"/>
    <property type="match status" value="1"/>
</dbReference>
<keyword evidence="1" id="KW-0285">Flavoprotein</keyword>
<protein>
    <submittedName>
        <fullName evidence="5">FAD binding domain-containing protein</fullName>
    </submittedName>
</protein>
<keyword evidence="2" id="KW-0274">FAD</keyword>
<dbReference type="PANTHER" id="PTHR42659:SF2">
    <property type="entry name" value="XANTHINE DEHYDROGENASE SUBUNIT C-RELATED"/>
    <property type="match status" value="1"/>
</dbReference>
<evidence type="ECO:0000256" key="2">
    <source>
        <dbReference type="ARBA" id="ARBA00022827"/>
    </source>
</evidence>
<dbReference type="RefSeq" id="WP_205087538.1">
    <property type="nucleotide sequence ID" value="NZ_JACJLA010000004.1"/>
</dbReference>
<dbReference type="SUPFAM" id="SSF55447">
    <property type="entry name" value="CO dehydrogenase flavoprotein C-terminal domain-like"/>
    <property type="match status" value="1"/>
</dbReference>
<evidence type="ECO:0000256" key="3">
    <source>
        <dbReference type="ARBA" id="ARBA00023002"/>
    </source>
</evidence>
<dbReference type="Pfam" id="PF00941">
    <property type="entry name" value="FAD_binding_5"/>
    <property type="match status" value="1"/>
</dbReference>
<dbReference type="InterPro" id="IPR016169">
    <property type="entry name" value="FAD-bd_PCMH_sub2"/>
</dbReference>
<proteinExistence type="predicted"/>
<dbReference type="InterPro" id="IPR036683">
    <property type="entry name" value="CO_DH_flav_C_dom_sf"/>
</dbReference>
<accession>A0ABS2GF40</accession>
<dbReference type="InterPro" id="IPR005107">
    <property type="entry name" value="CO_DH_flav_C"/>
</dbReference>
<keyword evidence="6" id="KW-1185">Reference proteome</keyword>